<keyword evidence="7 15" id="KW-1133">Transmembrane helix</keyword>
<gene>
    <name evidence="15" type="primary">atpF</name>
    <name evidence="18" type="ORF">BCF53_101399</name>
</gene>
<feature type="transmembrane region" description="Helical" evidence="15">
    <location>
        <begin position="6"/>
        <end position="26"/>
    </location>
</feature>
<evidence type="ECO:0000256" key="3">
    <source>
        <dbReference type="ARBA" id="ARBA00022475"/>
    </source>
</evidence>
<feature type="coiled-coil region" evidence="17">
    <location>
        <begin position="58"/>
        <end position="96"/>
    </location>
</feature>
<keyword evidence="17" id="KW-0175">Coiled coil</keyword>
<evidence type="ECO:0000313" key="19">
    <source>
        <dbReference type="Proteomes" id="UP000295793"/>
    </source>
</evidence>
<dbReference type="GO" id="GO:0046933">
    <property type="term" value="F:proton-transporting ATP synthase activity, rotational mechanism"/>
    <property type="evidence" value="ECO:0007669"/>
    <property type="project" value="UniProtKB-UniRule"/>
</dbReference>
<proteinExistence type="inferred from homology"/>
<dbReference type="Gene3D" id="6.10.250.1580">
    <property type="match status" value="1"/>
</dbReference>
<dbReference type="InterPro" id="IPR028987">
    <property type="entry name" value="ATP_synth_B-like_membr_sf"/>
</dbReference>
<name>A0A4R3IE43_9GAMM</name>
<dbReference type="EMBL" id="SLZR01000001">
    <property type="protein sequence ID" value="TCS44056.1"/>
    <property type="molecule type" value="Genomic_DNA"/>
</dbReference>
<comment type="caution">
    <text evidence="18">The sequence shown here is derived from an EMBL/GenBank/DDBJ whole genome shotgun (WGS) entry which is preliminary data.</text>
</comment>
<evidence type="ECO:0000256" key="7">
    <source>
        <dbReference type="ARBA" id="ARBA00022989"/>
    </source>
</evidence>
<dbReference type="GO" id="GO:0046961">
    <property type="term" value="F:proton-transporting ATPase activity, rotational mechanism"/>
    <property type="evidence" value="ECO:0007669"/>
    <property type="project" value="TreeGrafter"/>
</dbReference>
<dbReference type="GO" id="GO:0045259">
    <property type="term" value="C:proton-transporting ATP synthase complex"/>
    <property type="evidence" value="ECO:0007669"/>
    <property type="project" value="UniProtKB-KW"/>
</dbReference>
<dbReference type="InterPro" id="IPR002146">
    <property type="entry name" value="ATP_synth_b/b'su_bac/chlpt"/>
</dbReference>
<dbReference type="CDD" id="cd06503">
    <property type="entry name" value="ATP-synt_Fo_b"/>
    <property type="match status" value="1"/>
</dbReference>
<dbReference type="InterPro" id="IPR005864">
    <property type="entry name" value="ATP_synth_F0_bsu_bac"/>
</dbReference>
<dbReference type="SUPFAM" id="SSF81573">
    <property type="entry name" value="F1F0 ATP synthase subunit B, membrane domain"/>
    <property type="match status" value="1"/>
</dbReference>
<evidence type="ECO:0000256" key="17">
    <source>
        <dbReference type="SAM" id="Coils"/>
    </source>
</evidence>
<keyword evidence="9 15" id="KW-0472">Membrane</keyword>
<organism evidence="18 19">
    <name type="scientific">Reinekea marinisedimentorum</name>
    <dbReference type="NCBI Taxonomy" id="230495"/>
    <lineage>
        <taxon>Bacteria</taxon>
        <taxon>Pseudomonadati</taxon>
        <taxon>Pseudomonadota</taxon>
        <taxon>Gammaproteobacteria</taxon>
        <taxon>Oceanospirillales</taxon>
        <taxon>Saccharospirillaceae</taxon>
        <taxon>Reinekea</taxon>
    </lineage>
</organism>
<comment type="similarity">
    <text evidence="1 15 16">Belongs to the ATPase B chain family.</text>
</comment>
<evidence type="ECO:0000256" key="9">
    <source>
        <dbReference type="ARBA" id="ARBA00023136"/>
    </source>
</evidence>
<evidence type="ECO:0000256" key="12">
    <source>
        <dbReference type="ARBA" id="ARBA00025614"/>
    </source>
</evidence>
<protein>
    <recommendedName>
        <fullName evidence="15">ATP synthase subunit b</fullName>
    </recommendedName>
    <alternativeName>
        <fullName evidence="15">ATP synthase F(0) sector subunit b</fullName>
    </alternativeName>
    <alternativeName>
        <fullName evidence="15">ATPase subunit I</fullName>
    </alternativeName>
    <alternativeName>
        <fullName evidence="15">F-type ATPase subunit b</fullName>
        <shortName evidence="15">F-ATPase subunit b</shortName>
    </alternativeName>
</protein>
<dbReference type="PANTHER" id="PTHR33445">
    <property type="entry name" value="ATP SYNTHASE SUBUNIT B', CHLOROPLASTIC"/>
    <property type="match status" value="1"/>
</dbReference>
<evidence type="ECO:0000256" key="10">
    <source>
        <dbReference type="ARBA" id="ARBA00023310"/>
    </source>
</evidence>
<reference evidence="18 19" key="1">
    <citation type="submission" date="2019-03" db="EMBL/GenBank/DDBJ databases">
        <title>Genomic Encyclopedia of Archaeal and Bacterial Type Strains, Phase II (KMG-II): from individual species to whole genera.</title>
        <authorList>
            <person name="Goeker M."/>
        </authorList>
    </citation>
    <scope>NUCLEOTIDE SEQUENCE [LARGE SCALE GENOMIC DNA]</scope>
    <source>
        <strain evidence="18 19">DSM 15388</strain>
    </source>
</reference>
<dbReference type="GO" id="GO:0005886">
    <property type="term" value="C:plasma membrane"/>
    <property type="evidence" value="ECO:0007669"/>
    <property type="project" value="UniProtKB-SubCell"/>
</dbReference>
<evidence type="ECO:0000313" key="18">
    <source>
        <dbReference type="EMBL" id="TCS44056.1"/>
    </source>
</evidence>
<comment type="function">
    <text evidence="11 15">F(1)F(0) ATP synthase produces ATP from ADP in the presence of a proton or sodium gradient. F-type ATPases consist of two structural domains, F(1) containing the extramembraneous catalytic core and F(0) containing the membrane proton channel, linked together by a central stalk and a peripheral stalk. During catalysis, ATP synthesis in the catalytic domain of F(1) is coupled via a rotary mechanism of the central stalk subunits to proton translocation.</text>
</comment>
<keyword evidence="8 15" id="KW-0406">Ion transport</keyword>
<keyword evidence="5 15" id="KW-0812">Transmembrane</keyword>
<evidence type="ECO:0000256" key="13">
    <source>
        <dbReference type="ARBA" id="ARBA00026054"/>
    </source>
</evidence>
<comment type="function">
    <text evidence="12">Component of the F(0) channel, it forms part of the peripheral stalk, linking F(1) to F(0). The b'-subunit is a diverged and duplicated form of b found in plants and photosynthetic bacteria.</text>
</comment>
<dbReference type="GO" id="GO:0012505">
    <property type="term" value="C:endomembrane system"/>
    <property type="evidence" value="ECO:0007669"/>
    <property type="project" value="UniProtKB-SubCell"/>
</dbReference>
<evidence type="ECO:0000256" key="5">
    <source>
        <dbReference type="ARBA" id="ARBA00022692"/>
    </source>
</evidence>
<comment type="subunit">
    <text evidence="15">F-type ATPases have 2 components, F(1) - the catalytic core - and F(0) - the membrane proton channel. F(1) has five subunits: alpha(3), beta(3), gamma(1), delta(1), epsilon(1). F(0) has three main subunits: a(1), b(2) and c(10-14). The alpha and beta chains form an alternating ring which encloses part of the gamma chain. F(1) is attached to F(0) by a central stalk formed by the gamma and epsilon chains, while a peripheral stalk is formed by the delta and b chains.</text>
</comment>
<dbReference type="AlphaFoldDB" id="A0A4R3IE43"/>
<dbReference type="NCBIfam" id="NF004411">
    <property type="entry name" value="PRK05759.1-2"/>
    <property type="match status" value="1"/>
</dbReference>
<keyword evidence="3 15" id="KW-1003">Cell membrane</keyword>
<keyword evidence="19" id="KW-1185">Reference proteome</keyword>
<keyword evidence="6 15" id="KW-0375">Hydrogen ion transport</keyword>
<evidence type="ECO:0000256" key="15">
    <source>
        <dbReference type="HAMAP-Rule" id="MF_01398"/>
    </source>
</evidence>
<evidence type="ECO:0000256" key="8">
    <source>
        <dbReference type="ARBA" id="ARBA00023065"/>
    </source>
</evidence>
<keyword evidence="4 15" id="KW-0138">CF(0)</keyword>
<dbReference type="Pfam" id="PF00430">
    <property type="entry name" value="ATP-synt_B"/>
    <property type="match status" value="1"/>
</dbReference>
<dbReference type="PANTHER" id="PTHR33445:SF1">
    <property type="entry name" value="ATP SYNTHASE SUBUNIT B"/>
    <property type="match status" value="1"/>
</dbReference>
<evidence type="ECO:0000256" key="1">
    <source>
        <dbReference type="ARBA" id="ARBA00005513"/>
    </source>
</evidence>
<comment type="subunit">
    <text evidence="13">F-type ATPases have 2 components, F(1) - the catalytic core - and F(0) - the membrane proton channel. F(1) has five subunits: alpha(3), beta(3), gamma(1), delta(1), epsilon(1). F(0) has four main subunits: a(1), b(2) and c(10-14). The alpha and beta chains form an alternating ring which encloses part of the gamma chain. F(1) is attached to F(0) by a central stalk formed by the gamma and epsilon chains, while a peripheral stalk is formed by the delta and b chains.</text>
</comment>
<evidence type="ECO:0000256" key="2">
    <source>
        <dbReference type="ARBA" id="ARBA00022448"/>
    </source>
</evidence>
<keyword evidence="2 15" id="KW-0813">Transport</keyword>
<comment type="subcellular location">
    <subcellularLocation>
        <location evidence="15">Cell membrane</location>
        <topology evidence="15">Single-pass membrane protein</topology>
    </subcellularLocation>
    <subcellularLocation>
        <location evidence="14">Endomembrane system</location>
        <topology evidence="14">Single-pass membrane protein</topology>
    </subcellularLocation>
</comment>
<evidence type="ECO:0000256" key="4">
    <source>
        <dbReference type="ARBA" id="ARBA00022547"/>
    </source>
</evidence>
<sequence length="156" mass="16975">MNFNATFIGQIVVFAIFVWLCAKYVWPPILAAMEERQKKIAEGLDASNRASKNLEVAQNKAAKKMTEAKAEAAELIEQANRRAAAIIDEAKAEAEAEAARIVSAAASDVDKERNLAREELRTKVAALTLAGAEKILQAEVDAKKHSELLDKLAAEL</sequence>
<dbReference type="HAMAP" id="MF_01398">
    <property type="entry name" value="ATP_synth_b_bprime"/>
    <property type="match status" value="1"/>
</dbReference>
<evidence type="ECO:0000256" key="6">
    <source>
        <dbReference type="ARBA" id="ARBA00022781"/>
    </source>
</evidence>
<keyword evidence="10 15" id="KW-0066">ATP synthesis</keyword>
<dbReference type="NCBIfam" id="TIGR01144">
    <property type="entry name" value="ATP_synt_b"/>
    <property type="match status" value="1"/>
</dbReference>
<evidence type="ECO:0000256" key="16">
    <source>
        <dbReference type="RuleBase" id="RU003848"/>
    </source>
</evidence>
<evidence type="ECO:0000256" key="14">
    <source>
        <dbReference type="ARBA" id="ARBA00037847"/>
    </source>
</evidence>
<dbReference type="Proteomes" id="UP000295793">
    <property type="component" value="Unassembled WGS sequence"/>
</dbReference>
<evidence type="ECO:0000256" key="11">
    <source>
        <dbReference type="ARBA" id="ARBA00025198"/>
    </source>
</evidence>
<accession>A0A4R3IE43</accession>
<dbReference type="RefSeq" id="WP_132699337.1">
    <property type="nucleotide sequence ID" value="NZ_SLZR01000001.1"/>
</dbReference>
<dbReference type="InterPro" id="IPR050059">
    <property type="entry name" value="ATP_synthase_B_chain"/>
</dbReference>
<dbReference type="OrthoDB" id="9788020at2"/>